<protein>
    <submittedName>
        <fullName evidence="1">DUF4245 domain-containing protein</fullName>
    </submittedName>
</protein>
<proteinExistence type="predicted"/>
<dbReference type="Pfam" id="PF14030">
    <property type="entry name" value="DUF4245"/>
    <property type="match status" value="1"/>
</dbReference>
<dbReference type="AlphaFoldDB" id="A0A9D2QCV0"/>
<organism evidence="1 2">
    <name type="scientific">Candidatus Corynebacterium faecigallinarum</name>
    <dbReference type="NCBI Taxonomy" id="2838528"/>
    <lineage>
        <taxon>Bacteria</taxon>
        <taxon>Bacillati</taxon>
        <taxon>Actinomycetota</taxon>
        <taxon>Actinomycetes</taxon>
        <taxon>Mycobacteriales</taxon>
        <taxon>Corynebacteriaceae</taxon>
        <taxon>Corynebacterium</taxon>
    </lineage>
</organism>
<reference evidence="1" key="2">
    <citation type="submission" date="2021-04" db="EMBL/GenBank/DDBJ databases">
        <authorList>
            <person name="Gilroy R."/>
        </authorList>
    </citation>
    <scope>NUCLEOTIDE SEQUENCE</scope>
    <source>
        <strain evidence="1">ChiHjej13B12-4958</strain>
    </source>
</reference>
<accession>A0A9D2QCV0</accession>
<dbReference type="InterPro" id="IPR025339">
    <property type="entry name" value="DUF4245"/>
</dbReference>
<sequence length="201" mass="21704">MKAVKLEKPRMFTSTRDLLLSLGVLGAIMAFSVGFTGMCSYNPGPADTGGPVNEVDIDTILESEARALNFPVRNPDVPDDWEANSGRRVAVDGEAASTAGWVVDERYFVSLTQTDVELEDAVDYQDGVDNALREESGTHTSQGTDGPVTWTIYTGDDARTLWAAELDDVTLMLSGTATREMYETMADKVVTADPIDIGTDP</sequence>
<dbReference type="EMBL" id="DWVP01000014">
    <property type="protein sequence ID" value="HJC85164.1"/>
    <property type="molecule type" value="Genomic_DNA"/>
</dbReference>
<name>A0A9D2QCV0_9CORY</name>
<reference evidence="1" key="1">
    <citation type="journal article" date="2021" name="PeerJ">
        <title>Extensive microbial diversity within the chicken gut microbiome revealed by metagenomics and culture.</title>
        <authorList>
            <person name="Gilroy R."/>
            <person name="Ravi A."/>
            <person name="Getino M."/>
            <person name="Pursley I."/>
            <person name="Horton D.L."/>
            <person name="Alikhan N.F."/>
            <person name="Baker D."/>
            <person name="Gharbi K."/>
            <person name="Hall N."/>
            <person name="Watson M."/>
            <person name="Adriaenssens E.M."/>
            <person name="Foster-Nyarko E."/>
            <person name="Jarju S."/>
            <person name="Secka A."/>
            <person name="Antonio M."/>
            <person name="Oren A."/>
            <person name="Chaudhuri R.R."/>
            <person name="La Ragione R."/>
            <person name="Hildebrand F."/>
            <person name="Pallen M.J."/>
        </authorList>
    </citation>
    <scope>NUCLEOTIDE SEQUENCE</scope>
    <source>
        <strain evidence="1">ChiHjej13B12-4958</strain>
    </source>
</reference>
<evidence type="ECO:0000313" key="1">
    <source>
        <dbReference type="EMBL" id="HJC85164.1"/>
    </source>
</evidence>
<evidence type="ECO:0000313" key="2">
    <source>
        <dbReference type="Proteomes" id="UP000823858"/>
    </source>
</evidence>
<gene>
    <name evidence="1" type="ORF">H9751_06425</name>
</gene>
<comment type="caution">
    <text evidence="1">The sequence shown here is derived from an EMBL/GenBank/DDBJ whole genome shotgun (WGS) entry which is preliminary data.</text>
</comment>
<dbReference type="Proteomes" id="UP000823858">
    <property type="component" value="Unassembled WGS sequence"/>
</dbReference>